<feature type="signal peptide" evidence="2">
    <location>
        <begin position="1"/>
        <end position="21"/>
    </location>
</feature>
<organism evidence="3 4">
    <name type="scientific">Diatrype stigma</name>
    <dbReference type="NCBI Taxonomy" id="117547"/>
    <lineage>
        <taxon>Eukaryota</taxon>
        <taxon>Fungi</taxon>
        <taxon>Dikarya</taxon>
        <taxon>Ascomycota</taxon>
        <taxon>Pezizomycotina</taxon>
        <taxon>Sordariomycetes</taxon>
        <taxon>Xylariomycetidae</taxon>
        <taxon>Xylariales</taxon>
        <taxon>Diatrypaceae</taxon>
        <taxon>Diatrype</taxon>
    </lineage>
</organism>
<keyword evidence="2" id="KW-0732">Signal</keyword>
<dbReference type="AlphaFoldDB" id="A0AAN9YT58"/>
<evidence type="ECO:0000256" key="1">
    <source>
        <dbReference type="SAM" id="MobiDB-lite"/>
    </source>
</evidence>
<gene>
    <name evidence="3" type="ORF">SLS62_004639</name>
</gene>
<dbReference type="Proteomes" id="UP001320420">
    <property type="component" value="Unassembled WGS sequence"/>
</dbReference>
<accession>A0AAN9YT58</accession>
<name>A0AAN9YT58_9PEZI</name>
<keyword evidence="4" id="KW-1185">Reference proteome</keyword>
<proteinExistence type="predicted"/>
<evidence type="ECO:0000256" key="2">
    <source>
        <dbReference type="SAM" id="SignalP"/>
    </source>
</evidence>
<dbReference type="SUPFAM" id="SSF49785">
    <property type="entry name" value="Galactose-binding domain-like"/>
    <property type="match status" value="1"/>
</dbReference>
<feature type="chain" id="PRO_5042903774" evidence="2">
    <location>
        <begin position="22"/>
        <end position="272"/>
    </location>
</feature>
<dbReference type="InterPro" id="IPR008979">
    <property type="entry name" value="Galactose-bd-like_sf"/>
</dbReference>
<evidence type="ECO:0000313" key="4">
    <source>
        <dbReference type="Proteomes" id="UP001320420"/>
    </source>
</evidence>
<feature type="compositionally biased region" description="Low complexity" evidence="1">
    <location>
        <begin position="67"/>
        <end position="85"/>
    </location>
</feature>
<comment type="caution">
    <text evidence="3">The sequence shown here is derived from an EMBL/GenBank/DDBJ whole genome shotgun (WGS) entry which is preliminary data.</text>
</comment>
<feature type="compositionally biased region" description="Low complexity" evidence="1">
    <location>
        <begin position="93"/>
        <end position="102"/>
    </location>
</feature>
<protein>
    <submittedName>
        <fullName evidence="3">Uncharacterized protein</fullName>
    </submittedName>
</protein>
<reference evidence="3 4" key="1">
    <citation type="submission" date="2024-02" db="EMBL/GenBank/DDBJ databases">
        <title>De novo assembly and annotation of 12 fungi associated with fruit tree decline syndrome in Ontario, Canada.</title>
        <authorList>
            <person name="Sulman M."/>
            <person name="Ellouze W."/>
            <person name="Ilyukhin E."/>
        </authorList>
    </citation>
    <scope>NUCLEOTIDE SEQUENCE [LARGE SCALE GENOMIC DNA]</scope>
    <source>
        <strain evidence="3 4">M11/M66-122</strain>
    </source>
</reference>
<dbReference type="EMBL" id="JAKJXP020000029">
    <property type="protein sequence ID" value="KAK7753349.1"/>
    <property type="molecule type" value="Genomic_DNA"/>
</dbReference>
<feature type="region of interest" description="Disordered" evidence="1">
    <location>
        <begin position="64"/>
        <end position="102"/>
    </location>
</feature>
<sequence length="272" mass="29481">MSSQLTSYLLFTLSLLSCVEAQYTSYKVWPWPPPLESTSTTSKTLTWFPVSTISISTLTAPSFSTVTGPPSTRSPPITTVTSTSTRGGLPTISSSSAEATSSSTGPDFCLPYISETLIENGDFERGLSPWSVDLVDVFSTSYGLTTNRVGAAGSCTSFEVEMQSNRLSDDLTANLRLVPSLLLFPRAVVDEAAEYLVSFSVRFAKANAAYVVVFANGDEIYRVVADEVGTGWVNVEFGYTVRERVVQFEYAFVLSEASSNHVYFDRAGFTPA</sequence>
<evidence type="ECO:0000313" key="3">
    <source>
        <dbReference type="EMBL" id="KAK7753349.1"/>
    </source>
</evidence>
<dbReference type="Gene3D" id="2.60.120.260">
    <property type="entry name" value="Galactose-binding domain-like"/>
    <property type="match status" value="1"/>
</dbReference>